<reference evidence="1" key="1">
    <citation type="submission" date="2020-08" db="EMBL/GenBank/DDBJ databases">
        <title>A bifunctional nitrone conjugated secondary metabolite targeting the ribosome.</title>
        <authorList>
            <person name="Limbrick E.M."/>
            <person name="Graf M."/>
            <person name="Derewacz D.K."/>
            <person name="Nguyen F."/>
            <person name="Spraggins J.M."/>
            <person name="Wieland M."/>
            <person name="Ynigez-Gutierrez A.E."/>
            <person name="Reisman B.J."/>
            <person name="Zinshteyn B."/>
            <person name="McCulloch K."/>
            <person name="Iverson T.M."/>
            <person name="Green R."/>
            <person name="Wilson D.N."/>
            <person name="Bachmann B.O."/>
        </authorList>
    </citation>
    <scope>NUCLEOTIDE SEQUENCE</scope>
    <source>
        <strain evidence="1">Africana</strain>
    </source>
</reference>
<dbReference type="SUPFAM" id="SSF53448">
    <property type="entry name" value="Nucleotide-diphospho-sugar transferases"/>
    <property type="match status" value="1"/>
</dbReference>
<dbReference type="AlphaFoldDB" id="A0A7D5Y7M4"/>
<gene>
    <name evidence="1" type="ORF">HZU44_16960</name>
</gene>
<evidence type="ECO:0008006" key="2">
    <source>
        <dbReference type="Google" id="ProtNLM"/>
    </source>
</evidence>
<proteinExistence type="predicted"/>
<dbReference type="EMBL" id="CP058905">
    <property type="protein sequence ID" value="QLJ96620.1"/>
    <property type="molecule type" value="Genomic_DNA"/>
</dbReference>
<evidence type="ECO:0000313" key="1">
    <source>
        <dbReference type="EMBL" id="QLJ96620.1"/>
    </source>
</evidence>
<organism evidence="1">
    <name type="scientific">Micromonospora carbonacea</name>
    <dbReference type="NCBI Taxonomy" id="47853"/>
    <lineage>
        <taxon>Bacteria</taxon>
        <taxon>Bacillati</taxon>
        <taxon>Actinomycetota</taxon>
        <taxon>Actinomycetes</taxon>
        <taxon>Micromonosporales</taxon>
        <taxon>Micromonosporaceae</taxon>
        <taxon>Micromonospora</taxon>
    </lineage>
</organism>
<accession>A0A7D5Y7M4</accession>
<dbReference type="InterPro" id="IPR029044">
    <property type="entry name" value="Nucleotide-diphossugar_trans"/>
</dbReference>
<protein>
    <recommendedName>
        <fullName evidence="2">Glycosyltransferase</fullName>
    </recommendedName>
</protein>
<name>A0A7D5Y7M4_9ACTN</name>
<sequence length="387" mass="42066">MTAIHGMHDRDTACRKEKELSHGAVSVAVMTHPSRRHLAEDLARRLAPYPVEIVLDPEPDGPPRTLRTARAAWAAVEPGCTHHLVLQDDAVVPPGFLDHAFRAVEARPDAGVAMHSDWGSRNGAAVRMAALLGARWVRAVCDYVPTIALALPATAAKGLVDYIAGLDPDEADDVAVAHFARESGLPVYLTVPNLAAHHDVPSVVGNNDRGRREASCYVGPPPPGWSPDPARTLDGFDCLPYYKHGESRVVVENDRATNDWSPVPLEAAVDRFGVDVPALRERYRRDLAEPQPWLVDLAARAPQDQIWALWVTACLMGLARTRVEPFRSLWDSWGRPVEPALRERVLATLALGGMFPRVTHPEVARLGAAPARLAALGLAAGDAWGRD</sequence>